<accession>A0A512NMK1</accession>
<name>A0A512NMK1_9HYPH</name>
<gene>
    <name evidence="1" type="ORF">RSO01_73360</name>
</gene>
<reference evidence="1 2" key="1">
    <citation type="submission" date="2019-07" db="EMBL/GenBank/DDBJ databases">
        <title>Whole genome shotgun sequence of Reyranella soli NBRC 108950.</title>
        <authorList>
            <person name="Hosoyama A."/>
            <person name="Uohara A."/>
            <person name="Ohji S."/>
            <person name="Ichikawa N."/>
        </authorList>
    </citation>
    <scope>NUCLEOTIDE SEQUENCE [LARGE SCALE GENOMIC DNA]</scope>
    <source>
        <strain evidence="1 2">NBRC 108950</strain>
    </source>
</reference>
<evidence type="ECO:0000313" key="2">
    <source>
        <dbReference type="Proteomes" id="UP000321058"/>
    </source>
</evidence>
<comment type="caution">
    <text evidence="1">The sequence shown here is derived from an EMBL/GenBank/DDBJ whole genome shotgun (WGS) entry which is preliminary data.</text>
</comment>
<dbReference type="AlphaFoldDB" id="A0A512NMK1"/>
<sequence length="45" mass="5260">MTDRDVERKLLADLRRTPNAAPAEALLQFRRRLLELELEAKGKVR</sequence>
<evidence type="ECO:0000313" key="1">
    <source>
        <dbReference type="EMBL" id="GEP60170.1"/>
    </source>
</evidence>
<keyword evidence="2" id="KW-1185">Reference proteome</keyword>
<dbReference type="RefSeq" id="WP_170303631.1">
    <property type="nucleotide sequence ID" value="NZ_BKAJ01000152.1"/>
</dbReference>
<dbReference type="Proteomes" id="UP000321058">
    <property type="component" value="Unassembled WGS sequence"/>
</dbReference>
<organism evidence="1 2">
    <name type="scientific">Reyranella soli</name>
    <dbReference type="NCBI Taxonomy" id="1230389"/>
    <lineage>
        <taxon>Bacteria</taxon>
        <taxon>Pseudomonadati</taxon>
        <taxon>Pseudomonadota</taxon>
        <taxon>Alphaproteobacteria</taxon>
        <taxon>Hyphomicrobiales</taxon>
        <taxon>Reyranellaceae</taxon>
        <taxon>Reyranella</taxon>
    </lineage>
</organism>
<protein>
    <submittedName>
        <fullName evidence="1">Uncharacterized protein</fullName>
    </submittedName>
</protein>
<dbReference type="EMBL" id="BKAJ01000152">
    <property type="protein sequence ID" value="GEP60170.1"/>
    <property type="molecule type" value="Genomic_DNA"/>
</dbReference>
<proteinExistence type="predicted"/>